<dbReference type="AlphaFoldDB" id="A0A452Y3V0"/>
<feature type="compositionally biased region" description="Low complexity" evidence="1">
    <location>
        <begin position="362"/>
        <end position="377"/>
    </location>
</feature>
<reference evidence="2" key="4">
    <citation type="submission" date="2019-03" db="UniProtKB">
        <authorList>
            <consortium name="EnsemblPlants"/>
        </authorList>
    </citation>
    <scope>IDENTIFICATION</scope>
</reference>
<accession>A0A452Y3V0</accession>
<dbReference type="STRING" id="200361.A0A452Y3V0"/>
<evidence type="ECO:0000313" key="2">
    <source>
        <dbReference type="EnsemblPlants" id="AET1Gv20282800.2"/>
    </source>
</evidence>
<feature type="compositionally biased region" description="Basic and acidic residues" evidence="1">
    <location>
        <begin position="290"/>
        <end position="309"/>
    </location>
</feature>
<feature type="compositionally biased region" description="Pro residues" evidence="1">
    <location>
        <begin position="44"/>
        <end position="57"/>
    </location>
</feature>
<sequence length="421" mass="45814">AIPCCPVIFDGANYAEFVAFIRIHMRGIRLWGVLSGEVPCPPRPVAPVAPTPPPTPPALDTNASDADRAAARVAADDADAAYDQEVLDYSNALSVYRDDLAAYTQWCDDDARAATVLTSSVLPQFASEFIGLGTVFEMWTHLRQRYQPSGDAFYLSVVRQEHALQQGDSTIDEFYTQSSAIRRQLDSLRTTVCGTCPCCQTVRSDLEFQRVYGFLSRLRGEFEPRRAQLFARGRVPISEVLSELRAEETRLHGAGLLQVPSVLAARGATPPVSSRSSAPPLLPTPLGSEVRSREGRSRPRTHCDYCNRDGHPESDCFKKKCDMRNRERNSSSGTRASSSTLSTVSLTEQDIVKLKRLLAASGSSTGTTGSVTGASSVERPLSTQSGTSPWVLDSGASFHMSSDSSILSSRRSLDFPINVLT</sequence>
<dbReference type="Gramene" id="AET1Gv20282800.2">
    <property type="protein sequence ID" value="AET1Gv20282800.2"/>
    <property type="gene ID" value="AET1Gv20282800"/>
</dbReference>
<reference evidence="2" key="3">
    <citation type="journal article" date="2017" name="Nature">
        <title>Genome sequence of the progenitor of the wheat D genome Aegilops tauschii.</title>
        <authorList>
            <person name="Luo M.C."/>
            <person name="Gu Y.Q."/>
            <person name="Puiu D."/>
            <person name="Wang H."/>
            <person name="Twardziok S.O."/>
            <person name="Deal K.R."/>
            <person name="Huo N."/>
            <person name="Zhu T."/>
            <person name="Wang L."/>
            <person name="Wang Y."/>
            <person name="McGuire P.E."/>
            <person name="Liu S."/>
            <person name="Long H."/>
            <person name="Ramasamy R.K."/>
            <person name="Rodriguez J.C."/>
            <person name="Van S.L."/>
            <person name="Yuan L."/>
            <person name="Wang Z."/>
            <person name="Xia Z."/>
            <person name="Xiao L."/>
            <person name="Anderson O.D."/>
            <person name="Ouyang S."/>
            <person name="Liang Y."/>
            <person name="Zimin A.V."/>
            <person name="Pertea G."/>
            <person name="Qi P."/>
            <person name="Bennetzen J.L."/>
            <person name="Dai X."/>
            <person name="Dawson M.W."/>
            <person name="Muller H.G."/>
            <person name="Kugler K."/>
            <person name="Rivarola-Duarte L."/>
            <person name="Spannagl M."/>
            <person name="Mayer K.F.X."/>
            <person name="Lu F.H."/>
            <person name="Bevan M.W."/>
            <person name="Leroy P."/>
            <person name="Li P."/>
            <person name="You F.M."/>
            <person name="Sun Q."/>
            <person name="Liu Z."/>
            <person name="Lyons E."/>
            <person name="Wicker T."/>
            <person name="Salzberg S.L."/>
            <person name="Devos K.M."/>
            <person name="Dvorak J."/>
        </authorList>
    </citation>
    <scope>NUCLEOTIDE SEQUENCE [LARGE SCALE GENOMIC DNA]</scope>
    <source>
        <strain evidence="2">cv. AL8/78</strain>
    </source>
</reference>
<name>A0A452Y3V0_AEGTS</name>
<feature type="region of interest" description="Disordered" evidence="1">
    <location>
        <begin position="267"/>
        <end position="309"/>
    </location>
</feature>
<reference evidence="3" key="2">
    <citation type="journal article" date="2017" name="Nat. Plants">
        <title>The Aegilops tauschii genome reveals multiple impacts of transposons.</title>
        <authorList>
            <person name="Zhao G."/>
            <person name="Zou C."/>
            <person name="Li K."/>
            <person name="Wang K."/>
            <person name="Li T."/>
            <person name="Gao L."/>
            <person name="Zhang X."/>
            <person name="Wang H."/>
            <person name="Yang Z."/>
            <person name="Liu X."/>
            <person name="Jiang W."/>
            <person name="Mao L."/>
            <person name="Kong X."/>
            <person name="Jiao Y."/>
            <person name="Jia J."/>
        </authorList>
    </citation>
    <scope>NUCLEOTIDE SEQUENCE [LARGE SCALE GENOMIC DNA]</scope>
    <source>
        <strain evidence="3">cv. AL8/78</strain>
    </source>
</reference>
<keyword evidence="3" id="KW-1185">Reference proteome</keyword>
<reference evidence="2" key="5">
    <citation type="journal article" date="2021" name="G3 (Bethesda)">
        <title>Aegilops tauschii genome assembly Aet v5.0 features greater sequence contiguity and improved annotation.</title>
        <authorList>
            <person name="Wang L."/>
            <person name="Zhu T."/>
            <person name="Rodriguez J.C."/>
            <person name="Deal K.R."/>
            <person name="Dubcovsky J."/>
            <person name="McGuire P.E."/>
            <person name="Lux T."/>
            <person name="Spannagl M."/>
            <person name="Mayer K.F.X."/>
            <person name="Baldrich P."/>
            <person name="Meyers B.C."/>
            <person name="Huo N."/>
            <person name="Gu Y.Q."/>
            <person name="Zhou H."/>
            <person name="Devos K.M."/>
            <person name="Bennetzen J.L."/>
            <person name="Unver T."/>
            <person name="Budak H."/>
            <person name="Gulick P.J."/>
            <person name="Galiba G."/>
            <person name="Kalapos B."/>
            <person name="Nelson D.R."/>
            <person name="Li P."/>
            <person name="You F.M."/>
            <person name="Luo M.C."/>
            <person name="Dvorak J."/>
        </authorList>
    </citation>
    <scope>NUCLEOTIDE SEQUENCE [LARGE SCALE GENOMIC DNA]</scope>
    <source>
        <strain evidence="2">cv. AL8/78</strain>
    </source>
</reference>
<proteinExistence type="predicted"/>
<feature type="region of interest" description="Disordered" evidence="1">
    <location>
        <begin position="362"/>
        <end position="389"/>
    </location>
</feature>
<feature type="region of interest" description="Disordered" evidence="1">
    <location>
        <begin position="44"/>
        <end position="64"/>
    </location>
</feature>
<evidence type="ECO:0000256" key="1">
    <source>
        <dbReference type="SAM" id="MobiDB-lite"/>
    </source>
</evidence>
<protein>
    <recommendedName>
        <fullName evidence="4">Retrotransposon gag domain-containing protein</fullName>
    </recommendedName>
</protein>
<dbReference type="PANTHER" id="PTHR47481:SF27">
    <property type="entry name" value="CCHC-TYPE DOMAIN-CONTAINING PROTEIN"/>
    <property type="match status" value="1"/>
</dbReference>
<reference evidence="3" key="1">
    <citation type="journal article" date="2014" name="Science">
        <title>Ancient hybridizations among the ancestral genomes of bread wheat.</title>
        <authorList>
            <consortium name="International Wheat Genome Sequencing Consortium,"/>
            <person name="Marcussen T."/>
            <person name="Sandve S.R."/>
            <person name="Heier L."/>
            <person name="Spannagl M."/>
            <person name="Pfeifer M."/>
            <person name="Jakobsen K.S."/>
            <person name="Wulff B.B."/>
            <person name="Steuernagel B."/>
            <person name="Mayer K.F."/>
            <person name="Olsen O.A."/>
        </authorList>
    </citation>
    <scope>NUCLEOTIDE SEQUENCE [LARGE SCALE GENOMIC DNA]</scope>
    <source>
        <strain evidence="3">cv. AL8/78</strain>
    </source>
</reference>
<organism evidence="2 3">
    <name type="scientific">Aegilops tauschii subsp. strangulata</name>
    <name type="common">Goatgrass</name>
    <dbReference type="NCBI Taxonomy" id="200361"/>
    <lineage>
        <taxon>Eukaryota</taxon>
        <taxon>Viridiplantae</taxon>
        <taxon>Streptophyta</taxon>
        <taxon>Embryophyta</taxon>
        <taxon>Tracheophyta</taxon>
        <taxon>Spermatophyta</taxon>
        <taxon>Magnoliopsida</taxon>
        <taxon>Liliopsida</taxon>
        <taxon>Poales</taxon>
        <taxon>Poaceae</taxon>
        <taxon>BOP clade</taxon>
        <taxon>Pooideae</taxon>
        <taxon>Triticodae</taxon>
        <taxon>Triticeae</taxon>
        <taxon>Triticinae</taxon>
        <taxon>Aegilops</taxon>
    </lineage>
</organism>
<evidence type="ECO:0008006" key="4">
    <source>
        <dbReference type="Google" id="ProtNLM"/>
    </source>
</evidence>
<dbReference type="Proteomes" id="UP000015105">
    <property type="component" value="Chromosome 1D"/>
</dbReference>
<feature type="compositionally biased region" description="Low complexity" evidence="1">
    <location>
        <begin position="330"/>
        <end position="344"/>
    </location>
</feature>
<dbReference type="EnsemblPlants" id="AET1Gv20282800.2">
    <property type="protein sequence ID" value="AET1Gv20282800.2"/>
    <property type="gene ID" value="AET1Gv20282800"/>
</dbReference>
<dbReference type="PANTHER" id="PTHR47481">
    <property type="match status" value="1"/>
</dbReference>
<evidence type="ECO:0000313" key="3">
    <source>
        <dbReference type="Proteomes" id="UP000015105"/>
    </source>
</evidence>
<feature type="region of interest" description="Disordered" evidence="1">
    <location>
        <begin position="324"/>
        <end position="344"/>
    </location>
</feature>